<reference evidence="1 2" key="1">
    <citation type="journal article" date="2021" name="Plant Biotechnol. J.">
        <title>Multi-omics assisted identification of the key and species-specific regulatory components of drought-tolerant mechanisms in Gossypium stocksii.</title>
        <authorList>
            <person name="Yu D."/>
            <person name="Ke L."/>
            <person name="Zhang D."/>
            <person name="Wu Y."/>
            <person name="Sun Y."/>
            <person name="Mei J."/>
            <person name="Sun J."/>
            <person name="Sun Y."/>
        </authorList>
    </citation>
    <scope>NUCLEOTIDE SEQUENCE [LARGE SCALE GENOMIC DNA]</scope>
    <source>
        <strain evidence="2">cv. E1</strain>
        <tissue evidence="1">Leaf</tissue>
    </source>
</reference>
<accession>A0A9D4A6Q4</accession>
<keyword evidence="2" id="KW-1185">Reference proteome</keyword>
<gene>
    <name evidence="1" type="ORF">J1N35_017958</name>
</gene>
<proteinExistence type="predicted"/>
<sequence length="67" mass="7678">MPTKNFGKIHGMQKRMFGNYRGNIRDHKGLEYSFGLLLNTVCSQMLKGYKEGLYVNGWSLIYGISKS</sequence>
<organism evidence="1 2">
    <name type="scientific">Gossypium stocksii</name>
    <dbReference type="NCBI Taxonomy" id="47602"/>
    <lineage>
        <taxon>Eukaryota</taxon>
        <taxon>Viridiplantae</taxon>
        <taxon>Streptophyta</taxon>
        <taxon>Embryophyta</taxon>
        <taxon>Tracheophyta</taxon>
        <taxon>Spermatophyta</taxon>
        <taxon>Magnoliopsida</taxon>
        <taxon>eudicotyledons</taxon>
        <taxon>Gunneridae</taxon>
        <taxon>Pentapetalae</taxon>
        <taxon>rosids</taxon>
        <taxon>malvids</taxon>
        <taxon>Malvales</taxon>
        <taxon>Malvaceae</taxon>
        <taxon>Malvoideae</taxon>
        <taxon>Gossypium</taxon>
    </lineage>
</organism>
<dbReference type="Proteomes" id="UP000828251">
    <property type="component" value="Unassembled WGS sequence"/>
</dbReference>
<name>A0A9D4A6Q4_9ROSI</name>
<protein>
    <submittedName>
        <fullName evidence="1">Uncharacterized protein</fullName>
    </submittedName>
</protein>
<dbReference type="AlphaFoldDB" id="A0A9D4A6Q4"/>
<comment type="caution">
    <text evidence="1">The sequence shown here is derived from an EMBL/GenBank/DDBJ whole genome shotgun (WGS) entry which is preliminary data.</text>
</comment>
<dbReference type="EMBL" id="JAIQCV010000006">
    <property type="protein sequence ID" value="KAH1090701.1"/>
    <property type="molecule type" value="Genomic_DNA"/>
</dbReference>
<evidence type="ECO:0000313" key="2">
    <source>
        <dbReference type="Proteomes" id="UP000828251"/>
    </source>
</evidence>
<evidence type="ECO:0000313" key="1">
    <source>
        <dbReference type="EMBL" id="KAH1090701.1"/>
    </source>
</evidence>